<dbReference type="Proteomes" id="UP000288983">
    <property type="component" value="Unassembled WGS sequence"/>
</dbReference>
<accession>A0A443ZJN0</accession>
<dbReference type="EMBL" id="QJRG01000048">
    <property type="protein sequence ID" value="RWU19113.1"/>
    <property type="molecule type" value="Genomic_DNA"/>
</dbReference>
<dbReference type="PANTHER" id="PTHR35564:SF3">
    <property type="entry name" value="TYPE VI SECRETION SYSTEM BASEPLATE SUBUNIT TSSG"/>
    <property type="match status" value="1"/>
</dbReference>
<name>A0A443ZJN0_9PSED</name>
<organism evidence="1 2">
    <name type="scientific">Pseudomonas alkylphenolica</name>
    <dbReference type="NCBI Taxonomy" id="237609"/>
    <lineage>
        <taxon>Bacteria</taxon>
        <taxon>Pseudomonadati</taxon>
        <taxon>Pseudomonadota</taxon>
        <taxon>Gammaproteobacteria</taxon>
        <taxon>Pseudomonadales</taxon>
        <taxon>Pseudomonadaceae</taxon>
        <taxon>Pseudomonas</taxon>
    </lineage>
</organism>
<dbReference type="AlphaFoldDB" id="A0A443ZJN0"/>
<protein>
    <submittedName>
        <fullName evidence="1">Type VI secretion system baseplate subunit TssG</fullName>
    </submittedName>
</protein>
<sequence length="338" mass="38296">MATADRQTTADLADTLFAEAHRHNFFQLLERLYGLHGDNLEPRWPDDATRLRVRLTSDPRLTFPVSDVLSAKRFGHQDERYGVCTTFLGLHGTDSPLPTYYLEQLAYEHAQGSGVRPAFLDFFNHYLHTLLHRIWRKYRYYVRFQAGASDHFSRYVFALIGLNNEQLRGDTALPWSRLLSFAGVIASRSRAPGAVAGIIAHCFDLKHVQIREFETRSVPTAARQIVSLGRANGVLGSTFMVGSRTRTRSSKFTLLISGLDQTQLRELLPSGVNFGRLQALIDFLLRDGQAYDLELRLKQNALSPFCLHRRQGAHLGWTSFIDDKHGTGNPVVRIRGRS</sequence>
<dbReference type="Pfam" id="PF06996">
    <property type="entry name" value="T6SS_TssG"/>
    <property type="match status" value="1"/>
</dbReference>
<dbReference type="InterPro" id="IPR010732">
    <property type="entry name" value="T6SS_TssG-like"/>
</dbReference>
<dbReference type="NCBIfam" id="TIGR03347">
    <property type="entry name" value="VI_chp_1"/>
    <property type="match status" value="1"/>
</dbReference>
<reference evidence="1 2" key="1">
    <citation type="submission" date="2018-06" db="EMBL/GenBank/DDBJ databases">
        <title>Bacteria isolated from soil of Wuhan.</title>
        <authorList>
            <person name="Wei X."/>
            <person name="Chunhua H."/>
        </authorList>
    </citation>
    <scope>NUCLEOTIDE SEQUENCE [LARGE SCALE GENOMIC DNA]</scope>
    <source>
        <strain evidence="2">xwS2</strain>
    </source>
</reference>
<dbReference type="OrthoDB" id="1523296at2"/>
<dbReference type="RefSeq" id="WP_128325597.1">
    <property type="nucleotide sequence ID" value="NZ_QJRG01000048.1"/>
</dbReference>
<evidence type="ECO:0000313" key="2">
    <source>
        <dbReference type="Proteomes" id="UP000288983"/>
    </source>
</evidence>
<dbReference type="PANTHER" id="PTHR35564">
    <property type="match status" value="1"/>
</dbReference>
<proteinExistence type="predicted"/>
<gene>
    <name evidence="1" type="primary">tssG</name>
    <name evidence="1" type="ORF">DM813_22610</name>
</gene>
<comment type="caution">
    <text evidence="1">The sequence shown here is derived from an EMBL/GenBank/DDBJ whole genome shotgun (WGS) entry which is preliminary data.</text>
</comment>
<evidence type="ECO:0000313" key="1">
    <source>
        <dbReference type="EMBL" id="RWU19113.1"/>
    </source>
</evidence>